<evidence type="ECO:0000259" key="3">
    <source>
        <dbReference type="PROSITE" id="PS50954"/>
    </source>
</evidence>
<proteinExistence type="predicted"/>
<feature type="region of interest" description="Disordered" evidence="1">
    <location>
        <begin position="427"/>
        <end position="460"/>
    </location>
</feature>
<sequence>MITKEAGIHDLLKRQMAVVYGDFVIRITSINERGNFFPVKFKPNNDTGHFYGYKKFCSEIMAITGIAYDFIDSDALTDIALIFENESFGTYLLQRATGEHDFVVSTRSKGGEEFLKRDSLSGSKEFDISLIDAAFAVTKENNTEIYFVTENKWTSYNVLLGSGGQMSINNPNYGRMLDFGIEFRYIHTIAAIETNIYVFFNGWYYVIPMNDMKSSENRKLYSNFENFFQIKNKCYSADQKTYEELRRRYKYGLAATTTTPTTTTRATTIRRRRTSTPDSTTVAREPKWVIIVALLCLVVAIAIVTFMFMWSTRNSRDDPAALGKEKKKLSRSTASTINALMCLYTLNAQPSPRLNEVRGEINKNGIDSIDDETLYSTLKELKVNVGPIVESTRTLYKSVLLRKLSETTNNVHHQNGVVDDEFEVSTDAESNEEAAEEEEEEMVEVREEDFDMEEENEREIEVREPLVKPRMYRVEQQTPPMRGLNTTRPNARPSIFYRSPPVTKVHQIEKESNFLRNAFIVGLMVVFIALFVFYKFQET</sequence>
<dbReference type="EMBL" id="NCKV01006297">
    <property type="protein sequence ID" value="RWS23533.1"/>
    <property type="molecule type" value="Genomic_DNA"/>
</dbReference>
<name>A0A443S7Q3_9ACAR</name>
<comment type="caution">
    <text evidence="4">The sequence shown here is derived from an EMBL/GenBank/DDBJ whole genome shotgun (WGS) entry which is preliminary data.</text>
</comment>
<evidence type="ECO:0000256" key="1">
    <source>
        <dbReference type="SAM" id="MobiDB-lite"/>
    </source>
</evidence>
<reference evidence="4 5" key="1">
    <citation type="journal article" date="2018" name="Gigascience">
        <title>Genomes of trombidid mites reveal novel predicted allergens and laterally-transferred genes associated with secondary metabolism.</title>
        <authorList>
            <person name="Dong X."/>
            <person name="Chaisiri K."/>
            <person name="Xia D."/>
            <person name="Armstrong S.D."/>
            <person name="Fang Y."/>
            <person name="Donnelly M.J."/>
            <person name="Kadowaki T."/>
            <person name="McGarry J.W."/>
            <person name="Darby A.C."/>
            <person name="Makepeace B.L."/>
        </authorList>
    </citation>
    <scope>NUCLEOTIDE SEQUENCE [LARGE SCALE GENOMIC DNA]</scope>
    <source>
        <strain evidence="4">UoL-UT</strain>
    </source>
</reference>
<organism evidence="4 5">
    <name type="scientific">Leptotrombidium deliense</name>
    <dbReference type="NCBI Taxonomy" id="299467"/>
    <lineage>
        <taxon>Eukaryota</taxon>
        <taxon>Metazoa</taxon>
        <taxon>Ecdysozoa</taxon>
        <taxon>Arthropoda</taxon>
        <taxon>Chelicerata</taxon>
        <taxon>Arachnida</taxon>
        <taxon>Acari</taxon>
        <taxon>Acariformes</taxon>
        <taxon>Trombidiformes</taxon>
        <taxon>Prostigmata</taxon>
        <taxon>Anystina</taxon>
        <taxon>Parasitengona</taxon>
        <taxon>Trombiculoidea</taxon>
        <taxon>Trombiculidae</taxon>
        <taxon>Leptotrombidium</taxon>
    </lineage>
</organism>
<dbReference type="Proteomes" id="UP000288716">
    <property type="component" value="Unassembled WGS sequence"/>
</dbReference>
<evidence type="ECO:0000313" key="5">
    <source>
        <dbReference type="Proteomes" id="UP000288716"/>
    </source>
</evidence>
<evidence type="ECO:0000313" key="4">
    <source>
        <dbReference type="EMBL" id="RWS23533.1"/>
    </source>
</evidence>
<feature type="transmembrane region" description="Helical" evidence="2">
    <location>
        <begin position="288"/>
        <end position="310"/>
    </location>
</feature>
<dbReference type="Gene3D" id="1.10.720.40">
    <property type="match status" value="1"/>
</dbReference>
<keyword evidence="5" id="KW-1185">Reference proteome</keyword>
<dbReference type="PROSITE" id="PS50954">
    <property type="entry name" value="LEM"/>
    <property type="match status" value="1"/>
</dbReference>
<feature type="transmembrane region" description="Helical" evidence="2">
    <location>
        <begin position="514"/>
        <end position="534"/>
    </location>
</feature>
<dbReference type="SUPFAM" id="SSF63451">
    <property type="entry name" value="LEM domain"/>
    <property type="match status" value="1"/>
</dbReference>
<protein>
    <recommendedName>
        <fullName evidence="3">LEM domain-containing protein</fullName>
    </recommendedName>
</protein>
<dbReference type="Pfam" id="PF03020">
    <property type="entry name" value="LEM"/>
    <property type="match status" value="1"/>
</dbReference>
<keyword evidence="2" id="KW-0472">Membrane</keyword>
<accession>A0A443S7Q3</accession>
<dbReference type="AlphaFoldDB" id="A0A443S7Q3"/>
<feature type="compositionally biased region" description="Acidic residues" evidence="1">
    <location>
        <begin position="427"/>
        <end position="458"/>
    </location>
</feature>
<dbReference type="InterPro" id="IPR011015">
    <property type="entry name" value="LEM/LEM-like_dom_sf"/>
</dbReference>
<keyword evidence="2" id="KW-0812">Transmembrane</keyword>
<dbReference type="InterPro" id="IPR003887">
    <property type="entry name" value="LEM_dom"/>
</dbReference>
<gene>
    <name evidence="4" type="ORF">B4U80_13357</name>
</gene>
<keyword evidence="2" id="KW-1133">Transmembrane helix</keyword>
<dbReference type="VEuPathDB" id="VectorBase:LDEU008507"/>
<evidence type="ECO:0000256" key="2">
    <source>
        <dbReference type="SAM" id="Phobius"/>
    </source>
</evidence>
<feature type="domain" description="LEM" evidence="3">
    <location>
        <begin position="363"/>
        <end position="407"/>
    </location>
</feature>
<dbReference type="CDD" id="cd12934">
    <property type="entry name" value="LEM"/>
    <property type="match status" value="1"/>
</dbReference>